<protein>
    <submittedName>
        <fullName evidence="2">Uncharacterized protein</fullName>
    </submittedName>
</protein>
<evidence type="ECO:0000256" key="1">
    <source>
        <dbReference type="SAM" id="MobiDB-lite"/>
    </source>
</evidence>
<dbReference type="AlphaFoldDB" id="A0AAD5XIY5"/>
<name>A0AAD5XIY5_9FUNG</name>
<evidence type="ECO:0000313" key="3">
    <source>
        <dbReference type="Proteomes" id="UP001211907"/>
    </source>
</evidence>
<organism evidence="2 3">
    <name type="scientific">Physocladia obscura</name>
    <dbReference type="NCBI Taxonomy" id="109957"/>
    <lineage>
        <taxon>Eukaryota</taxon>
        <taxon>Fungi</taxon>
        <taxon>Fungi incertae sedis</taxon>
        <taxon>Chytridiomycota</taxon>
        <taxon>Chytridiomycota incertae sedis</taxon>
        <taxon>Chytridiomycetes</taxon>
        <taxon>Chytridiales</taxon>
        <taxon>Chytriomycetaceae</taxon>
        <taxon>Physocladia</taxon>
    </lineage>
</organism>
<evidence type="ECO:0000313" key="2">
    <source>
        <dbReference type="EMBL" id="KAJ3126505.1"/>
    </source>
</evidence>
<feature type="compositionally biased region" description="Low complexity" evidence="1">
    <location>
        <begin position="188"/>
        <end position="200"/>
    </location>
</feature>
<comment type="caution">
    <text evidence="2">The sequence shown here is derived from an EMBL/GenBank/DDBJ whole genome shotgun (WGS) entry which is preliminary data.</text>
</comment>
<feature type="region of interest" description="Disordered" evidence="1">
    <location>
        <begin position="166"/>
        <end position="201"/>
    </location>
</feature>
<reference evidence="2" key="1">
    <citation type="submission" date="2020-05" db="EMBL/GenBank/DDBJ databases">
        <title>Phylogenomic resolution of chytrid fungi.</title>
        <authorList>
            <person name="Stajich J.E."/>
            <person name="Amses K."/>
            <person name="Simmons R."/>
            <person name="Seto K."/>
            <person name="Myers J."/>
            <person name="Bonds A."/>
            <person name="Quandt C.A."/>
            <person name="Barry K."/>
            <person name="Liu P."/>
            <person name="Grigoriev I."/>
            <person name="Longcore J.E."/>
            <person name="James T.Y."/>
        </authorList>
    </citation>
    <scope>NUCLEOTIDE SEQUENCE</scope>
    <source>
        <strain evidence="2">JEL0513</strain>
    </source>
</reference>
<feature type="compositionally biased region" description="Polar residues" evidence="1">
    <location>
        <begin position="168"/>
        <end position="182"/>
    </location>
</feature>
<proteinExistence type="predicted"/>
<gene>
    <name evidence="2" type="ORF">HK100_010222</name>
</gene>
<dbReference type="Proteomes" id="UP001211907">
    <property type="component" value="Unassembled WGS sequence"/>
</dbReference>
<keyword evidence="3" id="KW-1185">Reference proteome</keyword>
<dbReference type="EMBL" id="JADGJH010000556">
    <property type="protein sequence ID" value="KAJ3126505.1"/>
    <property type="molecule type" value="Genomic_DNA"/>
</dbReference>
<feature type="region of interest" description="Disordered" evidence="1">
    <location>
        <begin position="1"/>
        <end position="21"/>
    </location>
</feature>
<sequence>MTPVQQSHSPETDDVDAKMDKLAGQLDNDSNSALAQLIGQAVGVALDGLESRLFARLDNLDSRLGAVEAHVSSIASISNASGANTASGGNYASGLSHAAAQATQEQLVRLSGAVETLVTVARKSENVLADAVDNMSWALEQFAATQVQTQPQVQPAAIDTAAIDNDPAANTTASDTAETLNNDARPLSISSSGSSSTLDSPVLDRLNDAIASMNARMESVESLSKSLVKDIVDKVSVRHHELEQDVQSVLKAISEAREPDASRDQVSRDADKLTPAIAPQENNTQLLAKLALIEQKFELLPQLYIDQVTLSLQKQTKSLLTVIDDIKEQQADAIRASAHSTKNRVAGNNTSSILNSVPNIPNMGIATRLNKLTALARHRMSVEPSSPATTTAAAASEAAVLDVAVLNAAPSVAENAAAVAAQTSA</sequence>
<accession>A0AAD5XIY5</accession>